<dbReference type="Proteomes" id="UP000595814">
    <property type="component" value="Chromosome"/>
</dbReference>
<evidence type="ECO:0000313" key="2">
    <source>
        <dbReference type="Proteomes" id="UP000595814"/>
    </source>
</evidence>
<keyword evidence="1" id="KW-0813">Transport</keyword>
<gene>
    <name evidence="1" type="ORF">JFY71_04135</name>
</gene>
<evidence type="ECO:0000313" key="1">
    <source>
        <dbReference type="EMBL" id="QQK08736.1"/>
    </source>
</evidence>
<proteinExistence type="predicted"/>
<keyword evidence="2" id="KW-1185">Reference proteome</keyword>
<keyword evidence="1" id="KW-0762">Sugar transport</keyword>
<protein>
    <submittedName>
        <fullName evidence="1">PTS sugar transporter subunit IIC</fullName>
    </submittedName>
</protein>
<reference evidence="1 2" key="1">
    <citation type="journal article" date="2022" name="Int. J. Syst. Evol. Microbiol.">
        <title>Miniphocaeibacter halophilus sp. nov., an ammonium-tolerant acetate-producing bacterium isolated from a biogas system.</title>
        <authorList>
            <person name="Schnurer A."/>
            <person name="Singh A."/>
            <person name="Bi S."/>
            <person name="Qiao W."/>
            <person name="Westerholm M."/>
        </authorList>
    </citation>
    <scope>NUCLEOTIDE SEQUENCE [LARGE SCALE GENOMIC DNA]</scope>
    <source>
        <strain evidence="1 2">AMB_01</strain>
    </source>
</reference>
<name>A0AC61MT59_9FIRM</name>
<sequence>MLKAILVGLVAALGAFDYQLGTSYLFRPITLGPLVGLILGDFKTEIIIGANLEMLFMGAISVGAYIPPDVIVGGVLATAFAIQLGEGVEVALALAMPIALLSLSIGNLLDIVNVLSLRIADRGAEKGNSKAIFWDHRLIGIIKICRRFLLTFLAFWLGVDIMQGVLDGIPEFIITGLGAAAGILPAMGFAMLMTMVLKKEIIPFYFIGFVLAAYLEMPIFGVAIIGVSYILVNYGFLKKQPESTVATEGVDDFDGGDDDDF</sequence>
<accession>A0AC61MT59</accession>
<organism evidence="1 2">
    <name type="scientific">Miniphocaeibacter halophilus</name>
    <dbReference type="NCBI Taxonomy" id="2931922"/>
    <lineage>
        <taxon>Bacteria</taxon>
        <taxon>Bacillati</taxon>
        <taxon>Bacillota</taxon>
        <taxon>Tissierellia</taxon>
        <taxon>Tissierellales</taxon>
        <taxon>Peptoniphilaceae</taxon>
        <taxon>Miniphocaeibacter</taxon>
    </lineage>
</organism>
<dbReference type="EMBL" id="CP066744">
    <property type="protein sequence ID" value="QQK08736.1"/>
    <property type="molecule type" value="Genomic_DNA"/>
</dbReference>